<sequence>MGIQHIKVEHIPHHKRHAPISKRACEFYTAPKASTTHNASEPLQITWDVNCFGAEKNPDKLDIYLYAPELGSSNPRIFRWENVPFNAGSYTADLNPAWWGASNNSTSSTVNLQLKAVAHGDTSLWMSSLPAAPIFKATYDPKVPVSGSVAALGNDNHLDLDFKPEPESSKKGKVAAAVLIPLLFIAVGVLAYMKWQRKRTADKRKSFAQQIDKRMSTISVDWKSMSAAGAQAAIRASMAGDPRASMAIRPMSSASSFGAAVNQAGFGAGGGYSQPEMAQMQRTVGVGLRSSAFSNAQVAERVSRVSFAESAHPRPRPSGESSGRSVYERRSTAGQSRAFHQGFVPPLPNATGHGHSASITTSHLNISTTTLSHYPEEDPEDAMSPKQKQGAFSLSTDDIRLRVGGMEKYEDVGPALSMMRSQSNDSTSPVNEEALYASMPTLPTPIYTRALTTESDDPMLFTASPMTPSFPSANPFTPTSATMANLPYTPMSPDDMLRAYAERQKQSQAPVPGMMERVTSPDDMLRAYAERQKAPGIERVTSPPVGRPLIGGAMSPSRGAYGVEGA</sequence>
<feature type="region of interest" description="Disordered" evidence="1">
    <location>
        <begin position="532"/>
        <end position="566"/>
    </location>
</feature>
<feature type="transmembrane region" description="Helical" evidence="2">
    <location>
        <begin position="174"/>
        <end position="195"/>
    </location>
</feature>
<keyword evidence="2" id="KW-0812">Transmembrane</keyword>
<comment type="caution">
    <text evidence="3">The sequence shown here is derived from an EMBL/GenBank/DDBJ whole genome shotgun (WGS) entry which is preliminary data.</text>
</comment>
<dbReference type="Proteomes" id="UP000054988">
    <property type="component" value="Unassembled WGS sequence"/>
</dbReference>
<accession>A0A0W0FKY6</accession>
<keyword evidence="2" id="KW-0472">Membrane</keyword>
<organism evidence="3 4">
    <name type="scientific">Moniliophthora roreri</name>
    <name type="common">Frosty pod rot fungus</name>
    <name type="synonym">Monilia roreri</name>
    <dbReference type="NCBI Taxonomy" id="221103"/>
    <lineage>
        <taxon>Eukaryota</taxon>
        <taxon>Fungi</taxon>
        <taxon>Dikarya</taxon>
        <taxon>Basidiomycota</taxon>
        <taxon>Agaricomycotina</taxon>
        <taxon>Agaricomycetes</taxon>
        <taxon>Agaricomycetidae</taxon>
        <taxon>Agaricales</taxon>
        <taxon>Marasmiineae</taxon>
        <taxon>Marasmiaceae</taxon>
        <taxon>Moniliophthora</taxon>
    </lineage>
</organism>
<evidence type="ECO:0000313" key="3">
    <source>
        <dbReference type="EMBL" id="KTB36914.1"/>
    </source>
</evidence>
<evidence type="ECO:0000256" key="1">
    <source>
        <dbReference type="SAM" id="MobiDB-lite"/>
    </source>
</evidence>
<name>A0A0W0FKY6_MONRR</name>
<protein>
    <submittedName>
        <fullName evidence="3">Uncharacterized protein</fullName>
    </submittedName>
</protein>
<reference evidence="3 4" key="1">
    <citation type="submission" date="2015-12" db="EMBL/GenBank/DDBJ databases">
        <title>Draft genome sequence of Moniliophthora roreri, the causal agent of frosty pod rot of cacao.</title>
        <authorList>
            <person name="Aime M.C."/>
            <person name="Diaz-Valderrama J.R."/>
            <person name="Kijpornyongpan T."/>
            <person name="Phillips-Mora W."/>
        </authorList>
    </citation>
    <scope>NUCLEOTIDE SEQUENCE [LARGE SCALE GENOMIC DNA]</scope>
    <source>
        <strain evidence="3 4">MCA 2952</strain>
    </source>
</reference>
<dbReference type="eggNOG" id="ENOG502S31E">
    <property type="taxonomic scope" value="Eukaryota"/>
</dbReference>
<feature type="region of interest" description="Disordered" evidence="1">
    <location>
        <begin position="305"/>
        <end position="357"/>
    </location>
</feature>
<dbReference type="AlphaFoldDB" id="A0A0W0FKY6"/>
<dbReference type="Pfam" id="PF14610">
    <property type="entry name" value="Psg1"/>
    <property type="match status" value="1"/>
</dbReference>
<proteinExistence type="predicted"/>
<evidence type="ECO:0000256" key="2">
    <source>
        <dbReference type="SAM" id="Phobius"/>
    </source>
</evidence>
<dbReference type="InterPro" id="IPR028000">
    <property type="entry name" value="Pma1"/>
</dbReference>
<dbReference type="EMBL" id="LATX01001878">
    <property type="protein sequence ID" value="KTB36914.1"/>
    <property type="molecule type" value="Genomic_DNA"/>
</dbReference>
<gene>
    <name evidence="3" type="ORF">WG66_10521</name>
</gene>
<evidence type="ECO:0000313" key="4">
    <source>
        <dbReference type="Proteomes" id="UP000054988"/>
    </source>
</evidence>
<keyword evidence="2" id="KW-1133">Transmembrane helix</keyword>